<accession>A0A412TIY8</accession>
<sequence length="167" mass="19325">MYKFLKVVFDVLLALIALVCVSWLLLPCMLILWCTGEHKVWYLQKRVGYRNRMFSIFKFATMLKNSPNMGTGSLTTRNDPRVLPFGRFLRKTKINELPQILNVLSGTMSIVGPRPQMKVDFERFPEHVQRVIYNVRPGITGLGSIVFRDEERLLSQPGIDPVVFYTE</sequence>
<feature type="transmembrane region" description="Helical" evidence="2">
    <location>
        <begin position="12"/>
        <end position="36"/>
    </location>
</feature>
<keyword evidence="2" id="KW-0472">Membrane</keyword>
<reference evidence="4 5" key="1">
    <citation type="submission" date="2018-08" db="EMBL/GenBank/DDBJ databases">
        <title>A genome reference for cultivated species of the human gut microbiota.</title>
        <authorList>
            <person name="Zou Y."/>
            <person name="Xue W."/>
            <person name="Luo G."/>
        </authorList>
    </citation>
    <scope>NUCLEOTIDE SEQUENCE [LARGE SCALE GENOMIC DNA]</scope>
    <source>
        <strain evidence="4 5">AF16-14</strain>
    </source>
</reference>
<dbReference type="AlphaFoldDB" id="A0A412TIY8"/>
<comment type="similarity">
    <text evidence="1">Belongs to the bacterial sugar transferase family.</text>
</comment>
<dbReference type="GO" id="GO:0016780">
    <property type="term" value="F:phosphotransferase activity, for other substituted phosphate groups"/>
    <property type="evidence" value="ECO:0007669"/>
    <property type="project" value="TreeGrafter"/>
</dbReference>
<keyword evidence="2" id="KW-1133">Transmembrane helix</keyword>
<dbReference type="Proteomes" id="UP000284243">
    <property type="component" value="Unassembled WGS sequence"/>
</dbReference>
<evidence type="ECO:0000256" key="2">
    <source>
        <dbReference type="SAM" id="Phobius"/>
    </source>
</evidence>
<evidence type="ECO:0000313" key="4">
    <source>
        <dbReference type="EMBL" id="RGU51540.1"/>
    </source>
</evidence>
<gene>
    <name evidence="4" type="ORF">DWW57_19655</name>
</gene>
<dbReference type="Pfam" id="PF02397">
    <property type="entry name" value="Bac_transf"/>
    <property type="match status" value="1"/>
</dbReference>
<feature type="domain" description="Bacterial sugar transferase" evidence="3">
    <location>
        <begin position="6"/>
        <end position="150"/>
    </location>
</feature>
<keyword evidence="2" id="KW-0812">Transmembrane</keyword>
<dbReference type="PANTHER" id="PTHR30576">
    <property type="entry name" value="COLANIC BIOSYNTHESIS UDP-GLUCOSE LIPID CARRIER TRANSFERASE"/>
    <property type="match status" value="1"/>
</dbReference>
<feature type="non-terminal residue" evidence="4">
    <location>
        <position position="167"/>
    </location>
</feature>
<keyword evidence="4" id="KW-0808">Transferase</keyword>
<evidence type="ECO:0000313" key="5">
    <source>
        <dbReference type="Proteomes" id="UP000284243"/>
    </source>
</evidence>
<name>A0A412TIY8_9BACT</name>
<dbReference type="EMBL" id="QRYC01000084">
    <property type="protein sequence ID" value="RGU51540.1"/>
    <property type="molecule type" value="Genomic_DNA"/>
</dbReference>
<evidence type="ECO:0000256" key="1">
    <source>
        <dbReference type="ARBA" id="ARBA00006464"/>
    </source>
</evidence>
<dbReference type="PANTHER" id="PTHR30576:SF0">
    <property type="entry name" value="UNDECAPRENYL-PHOSPHATE N-ACETYLGALACTOSAMINYL 1-PHOSPHATE TRANSFERASE-RELATED"/>
    <property type="match status" value="1"/>
</dbReference>
<comment type="caution">
    <text evidence="4">The sequence shown here is derived from an EMBL/GenBank/DDBJ whole genome shotgun (WGS) entry which is preliminary data.</text>
</comment>
<dbReference type="RefSeq" id="WP_147345800.1">
    <property type="nucleotide sequence ID" value="NZ_QRYC01000084.1"/>
</dbReference>
<dbReference type="InterPro" id="IPR003362">
    <property type="entry name" value="Bact_transf"/>
</dbReference>
<protein>
    <submittedName>
        <fullName evidence="4">Sugar transferase</fullName>
    </submittedName>
</protein>
<evidence type="ECO:0000259" key="3">
    <source>
        <dbReference type="Pfam" id="PF02397"/>
    </source>
</evidence>
<proteinExistence type="inferred from homology"/>
<organism evidence="4 5">
    <name type="scientific">Odoribacter splanchnicus</name>
    <dbReference type="NCBI Taxonomy" id="28118"/>
    <lineage>
        <taxon>Bacteria</taxon>
        <taxon>Pseudomonadati</taxon>
        <taxon>Bacteroidota</taxon>
        <taxon>Bacteroidia</taxon>
        <taxon>Bacteroidales</taxon>
        <taxon>Odoribacteraceae</taxon>
        <taxon>Odoribacter</taxon>
    </lineage>
</organism>